<proteinExistence type="predicted"/>
<reference evidence="3" key="1">
    <citation type="submission" date="2017-06" db="EMBL/GenBank/DDBJ databases">
        <authorList>
            <person name="Varghese N."/>
            <person name="Submissions S."/>
        </authorList>
    </citation>
    <scope>NUCLEOTIDE SEQUENCE [LARGE SCALE GENOMIC DNA]</scope>
    <source>
        <strain evidence="3">JAD2</strain>
    </source>
</reference>
<feature type="domain" description="Roadblock/LAMTOR2" evidence="1">
    <location>
        <begin position="3"/>
        <end position="89"/>
    </location>
</feature>
<dbReference type="SUPFAM" id="SSF103196">
    <property type="entry name" value="Roadblock/LC7 domain"/>
    <property type="match status" value="1"/>
</dbReference>
<evidence type="ECO:0000313" key="3">
    <source>
        <dbReference type="Proteomes" id="UP000197025"/>
    </source>
</evidence>
<dbReference type="Gene3D" id="3.30.450.30">
    <property type="entry name" value="Dynein light chain 2a, cytoplasmic"/>
    <property type="match status" value="1"/>
</dbReference>
<gene>
    <name evidence="2" type="ORF">SAMN02746019_00028860</name>
</gene>
<protein>
    <recommendedName>
        <fullName evidence="1">Roadblock/LAMTOR2 domain-containing protein</fullName>
    </recommendedName>
</protein>
<evidence type="ECO:0000259" key="1">
    <source>
        <dbReference type="SMART" id="SM00960"/>
    </source>
</evidence>
<dbReference type="EMBL" id="FYEK01000078">
    <property type="protein sequence ID" value="SNB76536.1"/>
    <property type="molecule type" value="Genomic_DNA"/>
</dbReference>
<dbReference type="OrthoDB" id="3963523at2"/>
<evidence type="ECO:0000313" key="2">
    <source>
        <dbReference type="EMBL" id="SNB76536.1"/>
    </source>
</evidence>
<dbReference type="InterPro" id="IPR004942">
    <property type="entry name" value="Roadblock/LAMTOR2_dom"/>
</dbReference>
<keyword evidence="3" id="KW-1185">Reference proteome</keyword>
<dbReference type="InParanoid" id="A0A212RV00"/>
<dbReference type="Proteomes" id="UP000197025">
    <property type="component" value="Unassembled WGS sequence"/>
</dbReference>
<dbReference type="RefSeq" id="WP_088572557.1">
    <property type="nucleotide sequence ID" value="NZ_FYEK01000078.1"/>
</dbReference>
<organism evidence="2 3">
    <name type="scientific">Thermoflexus hugenholtzii JAD2</name>
    <dbReference type="NCBI Taxonomy" id="877466"/>
    <lineage>
        <taxon>Bacteria</taxon>
        <taxon>Bacillati</taxon>
        <taxon>Chloroflexota</taxon>
        <taxon>Thermoflexia</taxon>
        <taxon>Thermoflexales</taxon>
        <taxon>Thermoflexaceae</taxon>
        <taxon>Thermoflexus</taxon>
    </lineage>
</organism>
<accession>A0A212RV00</accession>
<sequence>MGVEEALQEVNAIPGVEGGILFTEEGTILAHTLPERYALEALASAVRIAARTMEALETSRRRIQEVDLVFTGGRLILRRLPGGFLALCCARSVNLPLLNLALGPVVRSLTAALRERSERPAAPRRPRPAVPRVSPVIQDLVQEGRRLVEAARAQGITLRLLGSIGIAYHCPSALRYLPVPAFIGLELAGASRERRAVEAFLQDQGYEPFTRFNAFYGARRLHFRKPETGWPVDIFLDAYEMYHRLEFASVLTREEVTLPPAYLLLSRLQAVEAGEADLLEIAVLLLDHEVVEGEQAEAVDLRAIVALCADDWGWYRTVTMNIERAARVIAGWEAAERERVQRRLERLRQAIEAAPKSLGWQMRARLGEAVRWYQTPLRVEEGPRPDLAIG</sequence>
<name>A0A212RV00_9CHLR</name>
<dbReference type="AlphaFoldDB" id="A0A212RV00"/>
<dbReference type="SMART" id="SM00960">
    <property type="entry name" value="Robl_LC7"/>
    <property type="match status" value="1"/>
</dbReference>